<accession>A0A5A7QP11</accession>
<feature type="region of interest" description="Disordered" evidence="1">
    <location>
        <begin position="62"/>
        <end position="114"/>
    </location>
</feature>
<reference evidence="3" key="1">
    <citation type="journal article" date="2019" name="Curr. Biol.">
        <title>Genome Sequence of Striga asiatica Provides Insight into the Evolution of Plant Parasitism.</title>
        <authorList>
            <person name="Yoshida S."/>
            <person name="Kim S."/>
            <person name="Wafula E.K."/>
            <person name="Tanskanen J."/>
            <person name="Kim Y.M."/>
            <person name="Honaas L."/>
            <person name="Yang Z."/>
            <person name="Spallek T."/>
            <person name="Conn C.E."/>
            <person name="Ichihashi Y."/>
            <person name="Cheong K."/>
            <person name="Cui S."/>
            <person name="Der J.P."/>
            <person name="Gundlach H."/>
            <person name="Jiao Y."/>
            <person name="Hori C."/>
            <person name="Ishida J.K."/>
            <person name="Kasahara H."/>
            <person name="Kiba T."/>
            <person name="Kim M.S."/>
            <person name="Koo N."/>
            <person name="Laohavisit A."/>
            <person name="Lee Y.H."/>
            <person name="Lumba S."/>
            <person name="McCourt P."/>
            <person name="Mortimer J.C."/>
            <person name="Mutuku J.M."/>
            <person name="Nomura T."/>
            <person name="Sasaki-Sekimoto Y."/>
            <person name="Seto Y."/>
            <person name="Wang Y."/>
            <person name="Wakatake T."/>
            <person name="Sakakibara H."/>
            <person name="Demura T."/>
            <person name="Yamaguchi S."/>
            <person name="Yoneyama K."/>
            <person name="Manabe R.I."/>
            <person name="Nelson D.C."/>
            <person name="Schulman A.H."/>
            <person name="Timko M.P."/>
            <person name="dePamphilis C.W."/>
            <person name="Choi D."/>
            <person name="Shirasu K."/>
        </authorList>
    </citation>
    <scope>NUCLEOTIDE SEQUENCE [LARGE SCALE GENOMIC DNA]</scope>
    <source>
        <strain evidence="3">cv. UVA1</strain>
    </source>
</reference>
<keyword evidence="2" id="KW-0032">Aminotransferase</keyword>
<evidence type="ECO:0000256" key="1">
    <source>
        <dbReference type="SAM" id="MobiDB-lite"/>
    </source>
</evidence>
<keyword evidence="3" id="KW-1185">Reference proteome</keyword>
<feature type="compositionally biased region" description="Basic residues" evidence="1">
    <location>
        <begin position="65"/>
        <end position="82"/>
    </location>
</feature>
<proteinExistence type="predicted"/>
<dbReference type="OrthoDB" id="1503671at2759"/>
<dbReference type="AlphaFoldDB" id="A0A5A7QP11"/>
<name>A0A5A7QP11_STRAF</name>
<feature type="compositionally biased region" description="Basic and acidic residues" evidence="1">
    <location>
        <begin position="140"/>
        <end position="158"/>
    </location>
</feature>
<evidence type="ECO:0000313" key="3">
    <source>
        <dbReference type="Proteomes" id="UP000325081"/>
    </source>
</evidence>
<sequence length="172" mass="19277">MTERTQTAALRDIAEIADTLSTHGMEDQQIQSVTRIRYIAHECLRDHAGSSALLLTNSEDEIGKKSRGKERVRRRSTGKRRRKEDLDDLYTPSFHTHSHLYPSASNHDDDGEEQVYHVGPTEVDREKLCVVRSAGYDDSECGHGVEEVDEDGLSRESPENACEPQAKTVGVV</sequence>
<dbReference type="EMBL" id="BKCP01007429">
    <property type="protein sequence ID" value="GER46187.1"/>
    <property type="molecule type" value="Genomic_DNA"/>
</dbReference>
<comment type="caution">
    <text evidence="2">The sequence shown here is derived from an EMBL/GenBank/DDBJ whole genome shotgun (WGS) entry which is preliminary data.</text>
</comment>
<dbReference type="Proteomes" id="UP000325081">
    <property type="component" value="Unassembled WGS sequence"/>
</dbReference>
<protein>
    <submittedName>
        <fullName evidence="2">Aminotransferase-like</fullName>
    </submittedName>
</protein>
<feature type="non-terminal residue" evidence="2">
    <location>
        <position position="172"/>
    </location>
</feature>
<keyword evidence="2" id="KW-0808">Transferase</keyword>
<organism evidence="2 3">
    <name type="scientific">Striga asiatica</name>
    <name type="common">Asiatic witchweed</name>
    <name type="synonym">Buchnera asiatica</name>
    <dbReference type="NCBI Taxonomy" id="4170"/>
    <lineage>
        <taxon>Eukaryota</taxon>
        <taxon>Viridiplantae</taxon>
        <taxon>Streptophyta</taxon>
        <taxon>Embryophyta</taxon>
        <taxon>Tracheophyta</taxon>
        <taxon>Spermatophyta</taxon>
        <taxon>Magnoliopsida</taxon>
        <taxon>eudicotyledons</taxon>
        <taxon>Gunneridae</taxon>
        <taxon>Pentapetalae</taxon>
        <taxon>asterids</taxon>
        <taxon>lamiids</taxon>
        <taxon>Lamiales</taxon>
        <taxon>Orobanchaceae</taxon>
        <taxon>Buchnereae</taxon>
        <taxon>Striga</taxon>
    </lineage>
</organism>
<evidence type="ECO:0000313" key="2">
    <source>
        <dbReference type="EMBL" id="GER46187.1"/>
    </source>
</evidence>
<feature type="region of interest" description="Disordered" evidence="1">
    <location>
        <begin position="136"/>
        <end position="172"/>
    </location>
</feature>
<gene>
    <name evidence="2" type="ORF">STAS_23213</name>
</gene>
<dbReference type="GO" id="GO:0008483">
    <property type="term" value="F:transaminase activity"/>
    <property type="evidence" value="ECO:0007669"/>
    <property type="project" value="UniProtKB-KW"/>
</dbReference>